<dbReference type="STRING" id="1167006.UWK_02441"/>
<dbReference type="KEGG" id="dsf:UWK_02441"/>
<dbReference type="AlphaFoldDB" id="M1PHA3"/>
<accession>M1PHA3</accession>
<dbReference type="EMBL" id="CP003985">
    <property type="protein sequence ID" value="AGF78980.1"/>
    <property type="molecule type" value="Genomic_DNA"/>
</dbReference>
<sequence length="69" mass="8125">MTLPRMLPLPDWKRFDRFNLDINLERGTLILGGSSDDALQNMKLVCRIYLTDPEWRNTYDIPDPDNNTE</sequence>
<name>M1PHA3_DESSD</name>
<evidence type="ECO:0000313" key="1">
    <source>
        <dbReference type="EMBL" id="AGF78980.1"/>
    </source>
</evidence>
<reference evidence="2" key="1">
    <citation type="journal article" date="2013" name="Stand. Genomic Sci.">
        <title>Complete genome sequence of Desulfocapsa sulfexigens, a marine deltaproteobacterium specialized in disproportionating inorganic sulfur compounds.</title>
        <authorList>
            <person name="Finster K.W."/>
            <person name="Kjeldsen K.U."/>
            <person name="Kube M."/>
            <person name="Reinhardt R."/>
            <person name="Mussmann M."/>
            <person name="Amann R."/>
            <person name="Schreiber L."/>
        </authorList>
    </citation>
    <scope>NUCLEOTIDE SEQUENCE [LARGE SCALE GENOMIC DNA]</scope>
    <source>
        <strain evidence="2">DSM 10523 / SB164P1</strain>
    </source>
</reference>
<gene>
    <name evidence="1" type="ordered locus">UWK_02441</name>
</gene>
<organism evidence="1 2">
    <name type="scientific">Desulfocapsa sulfexigens (strain DSM 10523 / SB164P1)</name>
    <dbReference type="NCBI Taxonomy" id="1167006"/>
    <lineage>
        <taxon>Bacteria</taxon>
        <taxon>Pseudomonadati</taxon>
        <taxon>Thermodesulfobacteriota</taxon>
        <taxon>Desulfobulbia</taxon>
        <taxon>Desulfobulbales</taxon>
        <taxon>Desulfocapsaceae</taxon>
        <taxon>Desulfocapsa</taxon>
    </lineage>
</organism>
<evidence type="ECO:0000313" key="2">
    <source>
        <dbReference type="Proteomes" id="UP000011721"/>
    </source>
</evidence>
<dbReference type="HOGENOM" id="CLU_2769135_0_0_7"/>
<proteinExistence type="predicted"/>
<protein>
    <submittedName>
        <fullName evidence="1">Uncharacterized protein</fullName>
    </submittedName>
</protein>
<dbReference type="eggNOG" id="COG0673">
    <property type="taxonomic scope" value="Bacteria"/>
</dbReference>
<keyword evidence="2" id="KW-1185">Reference proteome</keyword>
<dbReference type="Proteomes" id="UP000011721">
    <property type="component" value="Chromosome"/>
</dbReference>